<reference evidence="1 2" key="1">
    <citation type="journal article" date="2009" name="Nat. Genet.">
        <title>The genome of the cucumber, Cucumis sativus L.</title>
        <authorList>
            <person name="Huang S."/>
            <person name="Li R."/>
            <person name="Zhang Z."/>
            <person name="Li L."/>
            <person name="Gu X."/>
            <person name="Fan W."/>
            <person name="Lucas W.J."/>
            <person name="Wang X."/>
            <person name="Xie B."/>
            <person name="Ni P."/>
            <person name="Ren Y."/>
            <person name="Zhu H."/>
            <person name="Li J."/>
            <person name="Lin K."/>
            <person name="Jin W."/>
            <person name="Fei Z."/>
            <person name="Li G."/>
            <person name="Staub J."/>
            <person name="Kilian A."/>
            <person name="van der Vossen E.A."/>
            <person name="Wu Y."/>
            <person name="Guo J."/>
            <person name="He J."/>
            <person name="Jia Z."/>
            <person name="Ren Y."/>
            <person name="Tian G."/>
            <person name="Lu Y."/>
            <person name="Ruan J."/>
            <person name="Qian W."/>
            <person name="Wang M."/>
            <person name="Huang Q."/>
            <person name="Li B."/>
            <person name="Xuan Z."/>
            <person name="Cao J."/>
            <person name="Asan"/>
            <person name="Wu Z."/>
            <person name="Zhang J."/>
            <person name="Cai Q."/>
            <person name="Bai Y."/>
            <person name="Zhao B."/>
            <person name="Han Y."/>
            <person name="Li Y."/>
            <person name="Li X."/>
            <person name="Wang S."/>
            <person name="Shi Q."/>
            <person name="Liu S."/>
            <person name="Cho W.K."/>
            <person name="Kim J.Y."/>
            <person name="Xu Y."/>
            <person name="Heller-Uszynska K."/>
            <person name="Miao H."/>
            <person name="Cheng Z."/>
            <person name="Zhang S."/>
            <person name="Wu J."/>
            <person name="Yang Y."/>
            <person name="Kang H."/>
            <person name="Li M."/>
            <person name="Liang H."/>
            <person name="Ren X."/>
            <person name="Shi Z."/>
            <person name="Wen M."/>
            <person name="Jian M."/>
            <person name="Yang H."/>
            <person name="Zhang G."/>
            <person name="Yang Z."/>
            <person name="Chen R."/>
            <person name="Liu S."/>
            <person name="Li J."/>
            <person name="Ma L."/>
            <person name="Liu H."/>
            <person name="Zhou Y."/>
            <person name="Zhao J."/>
            <person name="Fang X."/>
            <person name="Li G."/>
            <person name="Fang L."/>
            <person name="Li Y."/>
            <person name="Liu D."/>
            <person name="Zheng H."/>
            <person name="Zhang Y."/>
            <person name="Qin N."/>
            <person name="Li Z."/>
            <person name="Yang G."/>
            <person name="Yang S."/>
            <person name="Bolund L."/>
            <person name="Kristiansen K."/>
            <person name="Zheng H."/>
            <person name="Li S."/>
            <person name="Zhang X."/>
            <person name="Yang H."/>
            <person name="Wang J."/>
            <person name="Sun R."/>
            <person name="Zhang B."/>
            <person name="Jiang S."/>
            <person name="Wang J."/>
            <person name="Du Y."/>
            <person name="Li S."/>
        </authorList>
    </citation>
    <scope>NUCLEOTIDE SEQUENCE [LARGE SCALE GENOMIC DNA]</scope>
    <source>
        <strain evidence="2">cv. 9930</strain>
        <tissue evidence="1">Leaf</tissue>
    </source>
</reference>
<name>A0ACB6HB86_CUCSA</name>
<dbReference type="Proteomes" id="UP000029981">
    <property type="component" value="Unassembled WGS sequence"/>
</dbReference>
<reference evidence="1 2" key="2">
    <citation type="journal article" date="2009" name="PLoS ONE">
        <title>An integrated genetic and cytogenetic map of the cucumber genome.</title>
        <authorList>
            <person name="Ren Y."/>
            <person name="Zhang Z."/>
            <person name="Liu J."/>
            <person name="Staub J.E."/>
            <person name="Han Y."/>
            <person name="Cheng Z."/>
            <person name="Li X."/>
            <person name="Lu J."/>
            <person name="Miao H."/>
            <person name="Kang H."/>
            <person name="Xie B."/>
            <person name="Gu X."/>
            <person name="Wang X."/>
            <person name="Du Y."/>
            <person name="Jin W."/>
            <person name="Huang S."/>
        </authorList>
    </citation>
    <scope>NUCLEOTIDE SEQUENCE [LARGE SCALE GENOMIC DNA]</scope>
    <source>
        <strain evidence="2">cv. 9930</strain>
        <tissue evidence="1">Leaf</tissue>
    </source>
</reference>
<reference evidence="1 2" key="5">
    <citation type="journal article" date="2019" name="Gigascience">
        <title>A chromosome-scale genome assembly of cucumber (Cucumis sativus L.).</title>
        <authorList>
            <person name="Li Q."/>
            <person name="Li H."/>
            <person name="Huang W."/>
            <person name="Xu Y."/>
            <person name="Zhou Q."/>
            <person name="Wang S."/>
            <person name="Ruan J."/>
            <person name="Huang S."/>
            <person name="Zhang Z."/>
        </authorList>
    </citation>
    <scope>NUCLEOTIDE SEQUENCE [LARGE SCALE GENOMIC DNA]</scope>
    <source>
        <strain evidence="2">cv. 9930</strain>
        <tissue evidence="1">Leaf</tissue>
    </source>
</reference>
<proteinExistence type="predicted"/>
<reference evidence="1 2" key="3">
    <citation type="journal article" date="2010" name="BMC Genomics">
        <title>Transcriptome sequencing and comparative analysis of cucumber flowers with different sex types.</title>
        <authorList>
            <person name="Guo S."/>
            <person name="Zheng Y."/>
            <person name="Joung J.G."/>
            <person name="Liu S."/>
            <person name="Zhang Z."/>
            <person name="Crasta O.R."/>
            <person name="Sobral B.W."/>
            <person name="Xu Y."/>
            <person name="Huang S."/>
            <person name="Fei Z."/>
        </authorList>
    </citation>
    <scope>NUCLEOTIDE SEQUENCE [LARGE SCALE GENOMIC DNA]</scope>
    <source>
        <strain evidence="2">cv. 9930</strain>
        <tissue evidence="1">Leaf</tissue>
    </source>
</reference>
<organism evidence="1 2">
    <name type="scientific">Cucumis sativus</name>
    <name type="common">Cucumber</name>
    <dbReference type="NCBI Taxonomy" id="3659"/>
    <lineage>
        <taxon>Eukaryota</taxon>
        <taxon>Viridiplantae</taxon>
        <taxon>Streptophyta</taxon>
        <taxon>Embryophyta</taxon>
        <taxon>Tracheophyta</taxon>
        <taxon>Spermatophyta</taxon>
        <taxon>Magnoliopsida</taxon>
        <taxon>eudicotyledons</taxon>
        <taxon>Gunneridae</taxon>
        <taxon>Pentapetalae</taxon>
        <taxon>rosids</taxon>
        <taxon>fabids</taxon>
        <taxon>Cucurbitales</taxon>
        <taxon>Cucurbitaceae</taxon>
        <taxon>Benincaseae</taxon>
        <taxon>Cucumis</taxon>
    </lineage>
</organism>
<reference evidence="1 2" key="4">
    <citation type="journal article" date="2011" name="BMC Genomics">
        <title>RNA-Seq improves annotation of protein-coding genes in the cucumber genome.</title>
        <authorList>
            <person name="Li Z."/>
            <person name="Zhang Z."/>
            <person name="Yan P."/>
            <person name="Huang S."/>
            <person name="Fei Z."/>
            <person name="Lin K."/>
        </authorList>
    </citation>
    <scope>NUCLEOTIDE SEQUENCE [LARGE SCALE GENOMIC DNA]</scope>
    <source>
        <strain evidence="2">cv. 9930</strain>
        <tissue evidence="1">Leaf</tissue>
    </source>
</reference>
<sequence length="141" mass="16128">MEWREEEEASPLPPLLKRRKVHDDASNSYKKEKRRKLDVAIDPKPLTIRPLTLSSPPPKSKSSIPVLIQKLKLPVINLTQVFSHVYYPLTTKSPIIITTSFTSRPDRTSPYPIKRALLAKKNSLGLRRKTCITFSLPRTTI</sequence>
<feature type="non-terminal residue" evidence="1">
    <location>
        <position position="141"/>
    </location>
</feature>
<dbReference type="EMBL" id="ACHR03000073">
    <property type="protein sequence ID" value="KAE8637192.1"/>
    <property type="molecule type" value="Genomic_DNA"/>
</dbReference>
<protein>
    <submittedName>
        <fullName evidence="1">Uncharacterized protein</fullName>
    </submittedName>
</protein>
<evidence type="ECO:0000313" key="1">
    <source>
        <dbReference type="EMBL" id="KAE8637192.1"/>
    </source>
</evidence>
<gene>
    <name evidence="1" type="ORF">Csa_017719</name>
</gene>
<keyword evidence="2" id="KW-1185">Reference proteome</keyword>
<accession>A0ACB6HB86</accession>
<comment type="caution">
    <text evidence="1">The sequence shown here is derived from an EMBL/GenBank/DDBJ whole genome shotgun (WGS) entry which is preliminary data.</text>
</comment>
<evidence type="ECO:0000313" key="2">
    <source>
        <dbReference type="Proteomes" id="UP000029981"/>
    </source>
</evidence>